<dbReference type="InParanoid" id="A0A165RZP2"/>
<evidence type="ECO:0000313" key="7">
    <source>
        <dbReference type="EMBL" id="KZT24476.1"/>
    </source>
</evidence>
<keyword evidence="8" id="KW-1185">Reference proteome</keyword>
<proteinExistence type="predicted"/>
<organism evidence="7 8">
    <name type="scientific">Neolentinus lepideus HHB14362 ss-1</name>
    <dbReference type="NCBI Taxonomy" id="1314782"/>
    <lineage>
        <taxon>Eukaryota</taxon>
        <taxon>Fungi</taxon>
        <taxon>Dikarya</taxon>
        <taxon>Basidiomycota</taxon>
        <taxon>Agaricomycotina</taxon>
        <taxon>Agaricomycetes</taxon>
        <taxon>Gloeophyllales</taxon>
        <taxon>Gloeophyllaceae</taxon>
        <taxon>Neolentinus</taxon>
    </lineage>
</organism>
<keyword evidence="3 6" id="KW-1133">Transmembrane helix</keyword>
<evidence type="ECO:0000256" key="4">
    <source>
        <dbReference type="ARBA" id="ARBA00023136"/>
    </source>
</evidence>
<dbReference type="PANTHER" id="PTHR12883:SF0">
    <property type="entry name" value="PAT COMPLEX SUBUNIT CCDC47"/>
    <property type="match status" value="1"/>
</dbReference>
<dbReference type="Pfam" id="PF07946">
    <property type="entry name" value="CCDC47"/>
    <property type="match status" value="1"/>
</dbReference>
<keyword evidence="4 6" id="KW-0472">Membrane</keyword>
<dbReference type="EMBL" id="KV425577">
    <property type="protein sequence ID" value="KZT24476.1"/>
    <property type="molecule type" value="Genomic_DNA"/>
</dbReference>
<keyword evidence="2 6" id="KW-0812">Transmembrane</keyword>
<evidence type="ECO:0000256" key="5">
    <source>
        <dbReference type="SAM" id="MobiDB-lite"/>
    </source>
</evidence>
<dbReference type="STRING" id="1314782.A0A165RZP2"/>
<dbReference type="Proteomes" id="UP000076761">
    <property type="component" value="Unassembled WGS sequence"/>
</dbReference>
<feature type="transmembrane region" description="Helical" evidence="6">
    <location>
        <begin position="38"/>
        <end position="58"/>
    </location>
</feature>
<feature type="region of interest" description="Disordered" evidence="5">
    <location>
        <begin position="300"/>
        <end position="363"/>
    </location>
</feature>
<name>A0A165RZP2_9AGAM</name>
<dbReference type="GO" id="GO:0016020">
    <property type="term" value="C:membrane"/>
    <property type="evidence" value="ECO:0007669"/>
    <property type="project" value="UniProtKB-SubCell"/>
</dbReference>
<dbReference type="InterPro" id="IPR012879">
    <property type="entry name" value="CCDC47"/>
</dbReference>
<dbReference type="AlphaFoldDB" id="A0A165RZP2"/>
<dbReference type="GO" id="GO:0005509">
    <property type="term" value="F:calcium ion binding"/>
    <property type="evidence" value="ECO:0007669"/>
    <property type="project" value="InterPro"/>
</dbReference>
<reference evidence="7 8" key="1">
    <citation type="journal article" date="2016" name="Mol. Biol. Evol.">
        <title>Comparative Genomics of Early-Diverging Mushroom-Forming Fungi Provides Insights into the Origins of Lignocellulose Decay Capabilities.</title>
        <authorList>
            <person name="Nagy L.G."/>
            <person name="Riley R."/>
            <person name="Tritt A."/>
            <person name="Adam C."/>
            <person name="Daum C."/>
            <person name="Floudas D."/>
            <person name="Sun H."/>
            <person name="Yadav J.S."/>
            <person name="Pangilinan J."/>
            <person name="Larsson K.H."/>
            <person name="Matsuura K."/>
            <person name="Barry K."/>
            <person name="Labutti K."/>
            <person name="Kuo R."/>
            <person name="Ohm R.A."/>
            <person name="Bhattacharya S.S."/>
            <person name="Shirouzu T."/>
            <person name="Yoshinaga Y."/>
            <person name="Martin F.M."/>
            <person name="Grigoriev I.V."/>
            <person name="Hibbett D.S."/>
        </authorList>
    </citation>
    <scope>NUCLEOTIDE SEQUENCE [LARGE SCALE GENOMIC DNA]</scope>
    <source>
        <strain evidence="7 8">HHB14362 ss-1</strain>
    </source>
</reference>
<evidence type="ECO:0000256" key="1">
    <source>
        <dbReference type="ARBA" id="ARBA00004167"/>
    </source>
</evidence>
<dbReference type="PANTHER" id="PTHR12883">
    <property type="entry name" value="ADIPOCYTE-SPECIFIC PROTEIN 4-RELATED"/>
    <property type="match status" value="1"/>
</dbReference>
<feature type="compositionally biased region" description="Basic and acidic residues" evidence="5">
    <location>
        <begin position="300"/>
        <end position="319"/>
    </location>
</feature>
<evidence type="ECO:0000256" key="3">
    <source>
        <dbReference type="ARBA" id="ARBA00022989"/>
    </source>
</evidence>
<dbReference type="FunCoup" id="A0A165RZP2">
    <property type="interactions" value="249"/>
</dbReference>
<dbReference type="GO" id="GO:0005783">
    <property type="term" value="C:endoplasmic reticulum"/>
    <property type="evidence" value="ECO:0007669"/>
    <property type="project" value="InterPro"/>
</dbReference>
<protein>
    <submittedName>
        <fullName evidence="7">DUF1682-domain-containing protein</fullName>
    </submittedName>
</protein>
<sequence>MSFAKILQGITPPPPVVPADYDGLEYGWKNFVFRPAEFKIEAVAAAGVIAFLVLFWVGKDSNAKRANKWLDAHLPFLSTQFSKPTNEGLTQDGYSDFFNFSTGRRRVESLHTVFKLRPRHDPLQYVGQILWGLTDLKYSPKDEILLDFELSNGPDFVWAVVAKNELENIRKERWDLTFTKTADNAALPASLTVMSEFADVTDKLLKPINNFSLVKALSDPDILPYFRSLSITDQPQTNPGSASYPHTKRVLLSLEAPPSSQAQATLPLVSATFKLIDNLDKAVANLRPETKTKLRKVREDVEKELRLSEEKEKKEEAIESKQAAKKKAEEERLSKLSAAEQKKALERERKRNFRKQQGKMVRK</sequence>
<accession>A0A165RZP2</accession>
<gene>
    <name evidence="7" type="ORF">NEOLEDRAFT_1156737</name>
</gene>
<evidence type="ECO:0000256" key="6">
    <source>
        <dbReference type="SAM" id="Phobius"/>
    </source>
</evidence>
<feature type="compositionally biased region" description="Basic and acidic residues" evidence="5">
    <location>
        <begin position="326"/>
        <end position="349"/>
    </location>
</feature>
<evidence type="ECO:0000313" key="8">
    <source>
        <dbReference type="Proteomes" id="UP000076761"/>
    </source>
</evidence>
<dbReference type="OrthoDB" id="10039147at2759"/>
<evidence type="ECO:0000256" key="2">
    <source>
        <dbReference type="ARBA" id="ARBA00022692"/>
    </source>
</evidence>
<feature type="compositionally biased region" description="Basic residues" evidence="5">
    <location>
        <begin position="350"/>
        <end position="363"/>
    </location>
</feature>
<comment type="subcellular location">
    <subcellularLocation>
        <location evidence="1">Membrane</location>
        <topology evidence="1">Single-pass membrane protein</topology>
    </subcellularLocation>
</comment>
<dbReference type="GO" id="GO:0032469">
    <property type="term" value="P:endoplasmic reticulum calcium ion homeostasis"/>
    <property type="evidence" value="ECO:0007669"/>
    <property type="project" value="InterPro"/>
</dbReference>